<evidence type="ECO:0000259" key="2">
    <source>
        <dbReference type="Pfam" id="PF13439"/>
    </source>
</evidence>
<evidence type="ECO:0000313" key="3">
    <source>
        <dbReference type="EMBL" id="ASN04425.1"/>
    </source>
</evidence>
<sequence>MMGKNVCFLVSEHPFLDARIFKKEAKSLVNQGYNVAMIVPRKDGYLFDVNGSVFNESFLSPTFIHEGIKVITYEQMYPEKNIKDLHYNLRSGNYTRFTDPLTQLGIAQKADIYHAHEFFSLYSGIGIKRALTSKGKRCKLIYDSHELEPDPLSYQAQNIKKIKKQMLEYMLKELDYIVTVSESIKAWYLSIDPQLRIEVIYNSPPLASKYEPGQSTKSDLIIVYEGVLNQKRGNFNKLLDVLEMCNKTFDLKAKIIGGTKGSKQDCSPCIPPHLEDKVDFTGWVSYDSIPDAMKNVDLGWIDLDAANSLNNSFAMPNKFFSYLNNGVPVLVNQCNDMDKFIQTYKCGYTVKKLQATAQDYFQALLLLHSNRSKIHEMSLNSRKVMESHFSWEHMEKRLFTVYSRLAKDM</sequence>
<dbReference type="GO" id="GO:0016757">
    <property type="term" value="F:glycosyltransferase activity"/>
    <property type="evidence" value="ECO:0007669"/>
    <property type="project" value="TreeGrafter"/>
</dbReference>
<dbReference type="RefSeq" id="WP_089531166.1">
    <property type="nucleotide sequence ID" value="NZ_CP022437.1"/>
</dbReference>
<protein>
    <submittedName>
        <fullName evidence="3">Glycosyl transferase family 1</fullName>
    </submittedName>
</protein>
<dbReference type="OrthoDB" id="9813214at2"/>
<dbReference type="SUPFAM" id="SSF53756">
    <property type="entry name" value="UDP-Glycosyltransferase/glycogen phosphorylase"/>
    <property type="match status" value="1"/>
</dbReference>
<dbReference type="EMBL" id="CP022437">
    <property type="protein sequence ID" value="ASN04425.1"/>
    <property type="molecule type" value="Genomic_DNA"/>
</dbReference>
<dbReference type="PANTHER" id="PTHR46401:SF2">
    <property type="entry name" value="GLYCOSYLTRANSFERASE WBBK-RELATED"/>
    <property type="match status" value="1"/>
</dbReference>
<dbReference type="GO" id="GO:0009103">
    <property type="term" value="P:lipopolysaccharide biosynthetic process"/>
    <property type="evidence" value="ECO:0007669"/>
    <property type="project" value="TreeGrafter"/>
</dbReference>
<organism evidence="3 4">
    <name type="scientific">Virgibacillus necropolis</name>
    <dbReference type="NCBI Taxonomy" id="163877"/>
    <lineage>
        <taxon>Bacteria</taxon>
        <taxon>Bacillati</taxon>
        <taxon>Bacillota</taxon>
        <taxon>Bacilli</taxon>
        <taxon>Bacillales</taxon>
        <taxon>Bacillaceae</taxon>
        <taxon>Virgibacillus</taxon>
    </lineage>
</organism>
<evidence type="ECO:0000256" key="1">
    <source>
        <dbReference type="ARBA" id="ARBA00022679"/>
    </source>
</evidence>
<keyword evidence="1 3" id="KW-0808">Transferase</keyword>
<keyword evidence="4" id="KW-1185">Reference proteome</keyword>
<dbReference type="Pfam" id="PF13439">
    <property type="entry name" value="Glyco_transf_4"/>
    <property type="match status" value="1"/>
</dbReference>
<dbReference type="PANTHER" id="PTHR46401">
    <property type="entry name" value="GLYCOSYLTRANSFERASE WBBK-RELATED"/>
    <property type="match status" value="1"/>
</dbReference>
<dbReference type="Gene3D" id="3.40.50.2000">
    <property type="entry name" value="Glycogen Phosphorylase B"/>
    <property type="match status" value="2"/>
</dbReference>
<proteinExistence type="predicted"/>
<reference evidence="3 4" key="1">
    <citation type="journal article" date="2003" name="Int. J. Syst. Evol. Microbiol.">
        <title>Virgibacillus carmonensis sp. nov., Virgibacillus necropolis sp. nov. and Virgibacillus picturae sp. nov., three novel species isolated from deteriorated mural paintings, transfer of the species of the genus salibacillus to Virgibacillus, as Virgibacillus marismortui comb. nov. and Virgibacillus salexigens comb. nov., and emended description of the genus Virgibacillus.</title>
        <authorList>
            <person name="Heyrman J."/>
            <person name="Logan N.A."/>
            <person name="Busse H.J."/>
            <person name="Balcaen A."/>
            <person name="Lebbe L."/>
            <person name="Rodriguez-Diaz M."/>
            <person name="Swings J."/>
            <person name="De Vos P."/>
        </authorList>
    </citation>
    <scope>NUCLEOTIDE SEQUENCE [LARGE SCALE GENOMIC DNA]</scope>
    <source>
        <strain evidence="3 4">LMG 19488</strain>
    </source>
</reference>
<dbReference type="Proteomes" id="UP000204391">
    <property type="component" value="Chromosome"/>
</dbReference>
<gene>
    <name evidence="3" type="ORF">CFK40_05080</name>
</gene>
<feature type="domain" description="Glycosyltransferase subfamily 4-like N-terminal" evidence="2">
    <location>
        <begin position="25"/>
        <end position="202"/>
    </location>
</feature>
<dbReference type="KEGG" id="vne:CFK40_05080"/>
<accession>A0A221M9V3</accession>
<dbReference type="InterPro" id="IPR028098">
    <property type="entry name" value="Glyco_trans_4-like_N"/>
</dbReference>
<dbReference type="AlphaFoldDB" id="A0A221M9V3"/>
<name>A0A221M9V3_9BACI</name>
<evidence type="ECO:0000313" key="4">
    <source>
        <dbReference type="Proteomes" id="UP000204391"/>
    </source>
</evidence>